<dbReference type="Gene3D" id="3.50.50.60">
    <property type="entry name" value="FAD/NAD(P)-binding domain"/>
    <property type="match status" value="1"/>
</dbReference>
<keyword evidence="3" id="KW-0274">FAD</keyword>
<keyword evidence="4" id="KW-0560">Oxidoreductase</keyword>
<dbReference type="GeneID" id="27338052"/>
<dbReference type="InterPro" id="IPR050346">
    <property type="entry name" value="FMO-like"/>
</dbReference>
<evidence type="ECO:0000313" key="6">
    <source>
        <dbReference type="EMBL" id="KIW11667.1"/>
    </source>
</evidence>
<dbReference type="RefSeq" id="XP_016231883.1">
    <property type="nucleotide sequence ID" value="XM_016385281.1"/>
</dbReference>
<dbReference type="Proteomes" id="UP000053328">
    <property type="component" value="Unassembled WGS sequence"/>
</dbReference>
<dbReference type="VEuPathDB" id="FungiDB:PV08_10969"/>
<dbReference type="GO" id="GO:0004499">
    <property type="term" value="F:N,N-dimethylaniline monooxygenase activity"/>
    <property type="evidence" value="ECO:0007669"/>
    <property type="project" value="InterPro"/>
</dbReference>
<evidence type="ECO:0000256" key="4">
    <source>
        <dbReference type="ARBA" id="ARBA00023002"/>
    </source>
</evidence>
<dbReference type="AlphaFoldDB" id="A0A0D1ZF88"/>
<evidence type="ECO:0000256" key="3">
    <source>
        <dbReference type="ARBA" id="ARBA00022827"/>
    </source>
</evidence>
<protein>
    <recommendedName>
        <fullName evidence="8">FAD/NAD(P)-binding domain-containing protein</fullName>
    </recommendedName>
</protein>
<evidence type="ECO:0008006" key="8">
    <source>
        <dbReference type="Google" id="ProtNLM"/>
    </source>
</evidence>
<organism evidence="6 7">
    <name type="scientific">Exophiala spinifera</name>
    <dbReference type="NCBI Taxonomy" id="91928"/>
    <lineage>
        <taxon>Eukaryota</taxon>
        <taxon>Fungi</taxon>
        <taxon>Dikarya</taxon>
        <taxon>Ascomycota</taxon>
        <taxon>Pezizomycotina</taxon>
        <taxon>Eurotiomycetes</taxon>
        <taxon>Chaetothyriomycetidae</taxon>
        <taxon>Chaetothyriales</taxon>
        <taxon>Herpotrichiellaceae</taxon>
        <taxon>Exophiala</taxon>
    </lineage>
</organism>
<comment type="similarity">
    <text evidence="1">Belongs to the FMO family.</text>
</comment>
<dbReference type="EMBL" id="KN847499">
    <property type="protein sequence ID" value="KIW11667.1"/>
    <property type="molecule type" value="Genomic_DNA"/>
</dbReference>
<name>A0A0D1ZF88_9EURO</name>
<keyword evidence="7" id="KW-1185">Reference proteome</keyword>
<dbReference type="PANTHER" id="PTHR23023">
    <property type="entry name" value="DIMETHYLANILINE MONOOXYGENASE"/>
    <property type="match status" value="1"/>
</dbReference>
<evidence type="ECO:0000256" key="1">
    <source>
        <dbReference type="ARBA" id="ARBA00009183"/>
    </source>
</evidence>
<dbReference type="GO" id="GO:0050661">
    <property type="term" value="F:NADP binding"/>
    <property type="evidence" value="ECO:0007669"/>
    <property type="project" value="InterPro"/>
</dbReference>
<feature type="region of interest" description="Disordered" evidence="5">
    <location>
        <begin position="613"/>
        <end position="632"/>
    </location>
</feature>
<evidence type="ECO:0000256" key="5">
    <source>
        <dbReference type="SAM" id="MobiDB-lite"/>
    </source>
</evidence>
<evidence type="ECO:0000256" key="2">
    <source>
        <dbReference type="ARBA" id="ARBA00022630"/>
    </source>
</evidence>
<sequence length="632" mass="68936">MLDYLIIGAGPTGLCAAKTILECEPEAKIKILDANQTLGGVWSKQNIYPSLKTNNLRGGIDFSDFPMHDGFGIRHGQHPTGEVMHEYYKAYAERSSLLSIIDFETQVGDISRLADAKGWLLKTTTSGGTGDASGTEYTTKKLLVATGITNLPHRPTLKGAEVFGGPIIHSAELGSKGDLLFANENVKTVAVLGGGKSAYDSVQVAGKAGRNVEWIIRKSGKGPEWVFPSHTKIGPFTVPREFLPSRRAVSFFSPCLWDDGFSKLRYLLHSTSIGKIIAQKFWGNLHAATIQDCGIRNDERTKVLEPEQSPFWYGTASGVYNFEKDIYEMIKSGQVRVHREDISHLSEGHITFTSSSSPSSSSDPDPGPAAASEAHSIQVDALITATGFSAKPTVTFTPTSTHSDLGIPSTTFTRGQHEFWSTLDGAADEKLSRAFPRLVSGPFASPSSDTVKPYNAGIDPETNYTPFRLYRGIAPPGPTANGTRDLVFIGMFSNLANTPRCELQCLWAYAYLSGSLAIDPDAVYDEAALMSRFARFRAPFGHGRFFPDLVFDQVPYMDTLLRDLGLKYWRKPSFVRELFEPYRAADYEGVVKEWLATKPGRCASLASHDAGAAHGATNSGHEETPLLKNKGV</sequence>
<gene>
    <name evidence="6" type="ORF">PV08_10969</name>
</gene>
<reference evidence="6 7" key="1">
    <citation type="submission" date="2015-01" db="EMBL/GenBank/DDBJ databases">
        <title>The Genome Sequence of Exophiala spinifera CBS89968.</title>
        <authorList>
            <consortium name="The Broad Institute Genomics Platform"/>
            <person name="Cuomo C."/>
            <person name="de Hoog S."/>
            <person name="Gorbushina A."/>
            <person name="Stielow B."/>
            <person name="Teixiera M."/>
            <person name="Abouelleil A."/>
            <person name="Chapman S.B."/>
            <person name="Priest M."/>
            <person name="Young S.K."/>
            <person name="Wortman J."/>
            <person name="Nusbaum C."/>
            <person name="Birren B."/>
        </authorList>
    </citation>
    <scope>NUCLEOTIDE SEQUENCE [LARGE SCALE GENOMIC DNA]</scope>
    <source>
        <strain evidence="6 7">CBS 89968</strain>
    </source>
</reference>
<dbReference type="OrthoDB" id="2915840at2759"/>
<dbReference type="GO" id="GO:0050660">
    <property type="term" value="F:flavin adenine dinucleotide binding"/>
    <property type="evidence" value="ECO:0007669"/>
    <property type="project" value="InterPro"/>
</dbReference>
<dbReference type="InterPro" id="IPR036188">
    <property type="entry name" value="FAD/NAD-bd_sf"/>
</dbReference>
<proteinExistence type="inferred from homology"/>
<accession>A0A0D1ZF88</accession>
<dbReference type="HOGENOM" id="CLU_019225_1_0_1"/>
<dbReference type="InterPro" id="IPR020946">
    <property type="entry name" value="Flavin_mOase-like"/>
</dbReference>
<evidence type="ECO:0000313" key="7">
    <source>
        <dbReference type="Proteomes" id="UP000053328"/>
    </source>
</evidence>
<feature type="compositionally biased region" description="Low complexity" evidence="5">
    <location>
        <begin position="354"/>
        <end position="374"/>
    </location>
</feature>
<keyword evidence="2" id="KW-0285">Flavoprotein</keyword>
<dbReference type="Pfam" id="PF00743">
    <property type="entry name" value="FMO-like"/>
    <property type="match status" value="1"/>
</dbReference>
<feature type="region of interest" description="Disordered" evidence="5">
    <location>
        <begin position="350"/>
        <end position="374"/>
    </location>
</feature>
<dbReference type="SUPFAM" id="SSF51905">
    <property type="entry name" value="FAD/NAD(P)-binding domain"/>
    <property type="match status" value="2"/>
</dbReference>